<dbReference type="AlphaFoldDB" id="A0A4R3JU36"/>
<evidence type="ECO:0000313" key="5">
    <source>
        <dbReference type="Proteomes" id="UP000702954"/>
    </source>
</evidence>
<name>A0A4R3JU36_9FIRM</name>
<feature type="transmembrane region" description="Helical" evidence="1">
    <location>
        <begin position="12"/>
        <end position="31"/>
    </location>
</feature>
<sequence length="241" mass="26014">MYRAYYPMYFDPTYLLVIVGVLLCMLASARVRTTYAKYERVRNHSGMTGRDAAERILRGAGIFDVRIERVSGHLTDHYDPRNKVLRLSDSTYSSASVAAVGVAAHECGHAIQHAVGYAPLNIRSALVPVVNFGSTIAWPLIVLGLFISGNSSSLLIQIGILAFSLSVLFQIVTLPVEFNASGRAIRILGESGMLYPDEISGTKRVLGAAALTYVASAASAILQLIRIILITGGRGNGENDR</sequence>
<dbReference type="InterPro" id="IPR007395">
    <property type="entry name" value="Zn_peptidase_2"/>
</dbReference>
<dbReference type="Pfam" id="PF04298">
    <property type="entry name" value="Zn_peptidase_2"/>
    <property type="match status" value="1"/>
</dbReference>
<dbReference type="EMBL" id="SLZV01000002">
    <property type="protein sequence ID" value="TCS69874.1"/>
    <property type="molecule type" value="Genomic_DNA"/>
</dbReference>
<feature type="transmembrane region" description="Helical" evidence="1">
    <location>
        <begin position="125"/>
        <end position="148"/>
    </location>
</feature>
<gene>
    <name evidence="3" type="ORF">EDD74_10241</name>
    <name evidence="2" type="ORF">FAEUMB_18800</name>
</gene>
<proteinExistence type="predicted"/>
<comment type="caution">
    <text evidence="3">The sequence shown here is derived from an EMBL/GenBank/DDBJ whole genome shotgun (WGS) entry which is preliminary data.</text>
</comment>
<feature type="transmembrane region" description="Helical" evidence="1">
    <location>
        <begin position="154"/>
        <end position="176"/>
    </location>
</feature>
<dbReference type="RefSeq" id="WP_116441789.1">
    <property type="nucleotide sequence ID" value="NZ_BHEO01000008.1"/>
</dbReference>
<evidence type="ECO:0000313" key="3">
    <source>
        <dbReference type="EMBL" id="TCS69874.1"/>
    </source>
</evidence>
<keyword evidence="1" id="KW-1133">Transmembrane helix</keyword>
<dbReference type="PANTHER" id="PTHR36434:SF1">
    <property type="entry name" value="MEMBRANE PROTEASE YUGP-RELATED"/>
    <property type="match status" value="1"/>
</dbReference>
<organism evidence="3 4">
    <name type="scientific">Faecalimonas umbilicata</name>
    <dbReference type="NCBI Taxonomy" id="1912855"/>
    <lineage>
        <taxon>Bacteria</taxon>
        <taxon>Bacillati</taxon>
        <taxon>Bacillota</taxon>
        <taxon>Clostridia</taxon>
        <taxon>Lachnospirales</taxon>
        <taxon>Lachnospiraceae</taxon>
        <taxon>Faecalimonas</taxon>
    </lineage>
</organism>
<accession>A0A4R3JU36</accession>
<keyword evidence="5" id="KW-1185">Reference proteome</keyword>
<keyword evidence="1" id="KW-0812">Transmembrane</keyword>
<dbReference type="Proteomes" id="UP000294613">
    <property type="component" value="Unassembled WGS sequence"/>
</dbReference>
<evidence type="ECO:0000256" key="1">
    <source>
        <dbReference type="SAM" id="Phobius"/>
    </source>
</evidence>
<protein>
    <submittedName>
        <fullName evidence="2">Peptidase</fullName>
    </submittedName>
</protein>
<reference evidence="2 5" key="1">
    <citation type="journal article" date="2018" name="Int. J. Syst. Evol. Microbiol.">
        <title>Draft Genome Sequence of Faecalimonas umbilicata JCM 30896T, an Acetate-Producing Bacterium Isolated from Human Feces.</title>
        <authorList>
            <person name="Sakamoto M."/>
            <person name="Ikeyama N."/>
            <person name="Yuki M."/>
            <person name="Ohkuma M."/>
        </authorList>
    </citation>
    <scope>NUCLEOTIDE SEQUENCE [LARGE SCALE GENOMIC DNA]</scope>
    <source>
        <strain evidence="2 5">EGH7</strain>
    </source>
</reference>
<feature type="transmembrane region" description="Helical" evidence="1">
    <location>
        <begin position="205"/>
        <end position="229"/>
    </location>
</feature>
<dbReference type="Proteomes" id="UP000702954">
    <property type="component" value="Unassembled WGS sequence"/>
</dbReference>
<dbReference type="PANTHER" id="PTHR36434">
    <property type="entry name" value="MEMBRANE PROTEASE YUGP-RELATED"/>
    <property type="match status" value="1"/>
</dbReference>
<keyword evidence="1" id="KW-0472">Membrane</keyword>
<evidence type="ECO:0000313" key="2">
    <source>
        <dbReference type="EMBL" id="GBU05339.1"/>
    </source>
</evidence>
<dbReference type="EMBL" id="BHEO01000008">
    <property type="protein sequence ID" value="GBU05339.1"/>
    <property type="molecule type" value="Genomic_DNA"/>
</dbReference>
<reference evidence="3 4" key="2">
    <citation type="submission" date="2019-03" db="EMBL/GenBank/DDBJ databases">
        <title>Genomic Encyclopedia of Type Strains, Phase IV (KMG-IV): sequencing the most valuable type-strain genomes for metagenomic binning, comparative biology and taxonomic classification.</title>
        <authorList>
            <person name="Goeker M."/>
        </authorList>
    </citation>
    <scope>NUCLEOTIDE SEQUENCE [LARGE SCALE GENOMIC DNA]</scope>
    <source>
        <strain evidence="3 4">DSM 103426</strain>
    </source>
</reference>
<evidence type="ECO:0000313" key="4">
    <source>
        <dbReference type="Proteomes" id="UP000294613"/>
    </source>
</evidence>